<dbReference type="AlphaFoldDB" id="A0AAD9XW78"/>
<name>A0AAD9XW78_COLKA</name>
<dbReference type="EMBL" id="VYYT01000880">
    <property type="protein sequence ID" value="KAK2728455.1"/>
    <property type="molecule type" value="Genomic_DNA"/>
</dbReference>
<gene>
    <name evidence="1" type="ORF">CKAH01_10927</name>
</gene>
<comment type="caution">
    <text evidence="1">The sequence shown here is derived from an EMBL/GenBank/DDBJ whole genome shotgun (WGS) entry which is preliminary data.</text>
</comment>
<protein>
    <submittedName>
        <fullName evidence="1">Uncharacterized protein</fullName>
    </submittedName>
</protein>
<dbReference type="Proteomes" id="UP001281614">
    <property type="component" value="Unassembled WGS sequence"/>
</dbReference>
<reference evidence="1" key="1">
    <citation type="submission" date="2023-02" db="EMBL/GenBank/DDBJ databases">
        <title>Colletotrichum kahawae CIFC_Que2 genome sequencing and assembly.</title>
        <authorList>
            <person name="Baroncelli R."/>
        </authorList>
    </citation>
    <scope>NUCLEOTIDE SEQUENCE</scope>
    <source>
        <strain evidence="1">CIFC_Que2</strain>
    </source>
</reference>
<evidence type="ECO:0000313" key="2">
    <source>
        <dbReference type="Proteomes" id="UP001281614"/>
    </source>
</evidence>
<keyword evidence="2" id="KW-1185">Reference proteome</keyword>
<evidence type="ECO:0000313" key="1">
    <source>
        <dbReference type="EMBL" id="KAK2728455.1"/>
    </source>
</evidence>
<proteinExistence type="predicted"/>
<accession>A0AAD9XW78</accession>
<sequence>MSTATPPLGGRALRSKTGVPYEIFLNIIDILISEAEVRATPYKFSLTYMYESPTKIAINPFPPPLSLNASIGPEEITKERFSDIRLASQINRKTRGLVHKTFRRIPMDPYPLINAWILPGIDDFIPLNSRDTGPDNFARGYDQAIFLPTPSGHATLELIQRINLPAWECFKPSNVIRVATLLALPNLKQISVDIGAVDIGAVDIGGVDPQQGFGNVHYGIRPLDEKRFYSLANWMRDVPDLRRRWARFKKKGVKLYAETTLTGIMLMELYPAKKRMYARYLRPNCDCDECKTIKQTAARRWRRPMRLLLSSFVVWPSPTTYLEDRTKDFRLNEAGEGYGNERVALV</sequence>
<organism evidence="1 2">
    <name type="scientific">Colletotrichum kahawae</name>
    <name type="common">Coffee berry disease fungus</name>
    <dbReference type="NCBI Taxonomy" id="34407"/>
    <lineage>
        <taxon>Eukaryota</taxon>
        <taxon>Fungi</taxon>
        <taxon>Dikarya</taxon>
        <taxon>Ascomycota</taxon>
        <taxon>Pezizomycotina</taxon>
        <taxon>Sordariomycetes</taxon>
        <taxon>Hypocreomycetidae</taxon>
        <taxon>Glomerellales</taxon>
        <taxon>Glomerellaceae</taxon>
        <taxon>Colletotrichum</taxon>
        <taxon>Colletotrichum gloeosporioides species complex</taxon>
    </lineage>
</organism>